<dbReference type="InterPro" id="IPR003656">
    <property type="entry name" value="Znf_BED"/>
</dbReference>
<reference evidence="6 7" key="1">
    <citation type="journal article" date="2019" name="Front. Genet.">
        <title>Whole-Genome Sequencing of the Opportunistic Yeast Pathogen Candida inconspicua Uncovers Its Hybrid Origin.</title>
        <authorList>
            <person name="Mixao V."/>
            <person name="Hansen A.P."/>
            <person name="Saus E."/>
            <person name="Boekhout T."/>
            <person name="Lass-Florl C."/>
            <person name="Gabaldon T."/>
        </authorList>
    </citation>
    <scope>NUCLEOTIDE SEQUENCE [LARGE SCALE GENOMIC DNA]</scope>
    <source>
        <strain evidence="6 7">CBS 180</strain>
    </source>
</reference>
<dbReference type="AlphaFoldDB" id="A0A4T0X3P9"/>
<dbReference type="Proteomes" id="UP000307173">
    <property type="component" value="Unassembled WGS sequence"/>
</dbReference>
<dbReference type="GO" id="GO:0003677">
    <property type="term" value="F:DNA binding"/>
    <property type="evidence" value="ECO:0007669"/>
    <property type="project" value="InterPro"/>
</dbReference>
<gene>
    <name evidence="6" type="ORF">CANINC_001582</name>
</gene>
<evidence type="ECO:0000259" key="5">
    <source>
        <dbReference type="PROSITE" id="PS50808"/>
    </source>
</evidence>
<evidence type="ECO:0000256" key="1">
    <source>
        <dbReference type="ARBA" id="ARBA00022723"/>
    </source>
</evidence>
<sequence length="272" mass="30917">MARPSNSWVWEFYHRQPNNELESGHVECKFCHKTFKYNSRNGPTNLSKHLIRMHSIDSGYMFDKKLVDDNGDEKANGADDEHHLSSILNDLTASDNIAINLDNTNVFSLKSDDNMRIGDIDDGIPHGVVADNRAENEVNDSRMKDTQQYSNCGAEPVKQVFSTKDHCTERINLLPLYRLKVKRNSTKVSKPQRQNHINISNDKSTPSGSLLLSLHNYESIFKDIVSTRKDLIVSNDKTDKDTIAQLNNTIDKLVGLISTIFEDVRELNAEKK</sequence>
<name>A0A4T0X3P9_9ASCO</name>
<dbReference type="PROSITE" id="PS50808">
    <property type="entry name" value="ZF_BED"/>
    <property type="match status" value="1"/>
</dbReference>
<keyword evidence="1" id="KW-0479">Metal-binding</keyword>
<dbReference type="Pfam" id="PF02892">
    <property type="entry name" value="zf-BED"/>
    <property type="match status" value="1"/>
</dbReference>
<keyword evidence="3" id="KW-0862">Zinc</keyword>
<dbReference type="InterPro" id="IPR036236">
    <property type="entry name" value="Znf_C2H2_sf"/>
</dbReference>
<evidence type="ECO:0000256" key="2">
    <source>
        <dbReference type="ARBA" id="ARBA00022771"/>
    </source>
</evidence>
<evidence type="ECO:0000256" key="4">
    <source>
        <dbReference type="PROSITE-ProRule" id="PRU00027"/>
    </source>
</evidence>
<evidence type="ECO:0000256" key="3">
    <source>
        <dbReference type="ARBA" id="ARBA00022833"/>
    </source>
</evidence>
<dbReference type="EMBL" id="SELW01000234">
    <property type="protein sequence ID" value="TID29833.1"/>
    <property type="molecule type" value="Genomic_DNA"/>
</dbReference>
<keyword evidence="2 4" id="KW-0863">Zinc-finger</keyword>
<accession>A0A4T0X3P9</accession>
<comment type="caution">
    <text evidence="6">The sequence shown here is derived from an EMBL/GenBank/DDBJ whole genome shotgun (WGS) entry which is preliminary data.</text>
</comment>
<dbReference type="SUPFAM" id="SSF57667">
    <property type="entry name" value="beta-beta-alpha zinc fingers"/>
    <property type="match status" value="1"/>
</dbReference>
<proteinExistence type="predicted"/>
<feature type="domain" description="BED-type" evidence="5">
    <location>
        <begin position="4"/>
        <end position="54"/>
    </location>
</feature>
<evidence type="ECO:0000313" key="6">
    <source>
        <dbReference type="EMBL" id="TID29833.1"/>
    </source>
</evidence>
<dbReference type="STRING" id="52247.A0A4T0X3P9"/>
<dbReference type="SMART" id="SM00614">
    <property type="entry name" value="ZnF_BED"/>
    <property type="match status" value="1"/>
</dbReference>
<evidence type="ECO:0000313" key="7">
    <source>
        <dbReference type="Proteomes" id="UP000307173"/>
    </source>
</evidence>
<dbReference type="OrthoDB" id="3992590at2759"/>
<organism evidence="6 7">
    <name type="scientific">Pichia inconspicua</name>
    <dbReference type="NCBI Taxonomy" id="52247"/>
    <lineage>
        <taxon>Eukaryota</taxon>
        <taxon>Fungi</taxon>
        <taxon>Dikarya</taxon>
        <taxon>Ascomycota</taxon>
        <taxon>Saccharomycotina</taxon>
        <taxon>Pichiomycetes</taxon>
        <taxon>Pichiales</taxon>
        <taxon>Pichiaceae</taxon>
        <taxon>Pichia</taxon>
    </lineage>
</organism>
<dbReference type="GO" id="GO:0008270">
    <property type="term" value="F:zinc ion binding"/>
    <property type="evidence" value="ECO:0007669"/>
    <property type="project" value="UniProtKB-KW"/>
</dbReference>
<keyword evidence="7" id="KW-1185">Reference proteome</keyword>
<protein>
    <recommendedName>
        <fullName evidence="5">BED-type domain-containing protein</fullName>
    </recommendedName>
</protein>